<keyword evidence="2" id="KW-1185">Reference proteome</keyword>
<name>A0A4Y9LJR2_9BRAD</name>
<gene>
    <name evidence="1" type="ORF">E4K65_33970</name>
</gene>
<evidence type="ECO:0000313" key="1">
    <source>
        <dbReference type="EMBL" id="TFV43229.1"/>
    </source>
</evidence>
<dbReference type="EMBL" id="SPQT01000025">
    <property type="protein sequence ID" value="TFV43229.1"/>
    <property type="molecule type" value="Genomic_DNA"/>
</dbReference>
<evidence type="ECO:0000313" key="2">
    <source>
        <dbReference type="Proteomes" id="UP000297966"/>
    </source>
</evidence>
<sequence>MFADTVLERTGIRYPNGACHAAMLSTLRRWVRAARKFVFTKEAVAMAANVGLSRPTSIVAALHWVRLKSC</sequence>
<organism evidence="1 2">
    <name type="scientific">Bradyrhizobium niftali</name>
    <dbReference type="NCBI Taxonomy" id="2560055"/>
    <lineage>
        <taxon>Bacteria</taxon>
        <taxon>Pseudomonadati</taxon>
        <taxon>Pseudomonadota</taxon>
        <taxon>Alphaproteobacteria</taxon>
        <taxon>Hyphomicrobiales</taxon>
        <taxon>Nitrobacteraceae</taxon>
        <taxon>Bradyrhizobium</taxon>
    </lineage>
</organism>
<protein>
    <submittedName>
        <fullName evidence="1">Uncharacterized protein</fullName>
    </submittedName>
</protein>
<comment type="caution">
    <text evidence="1">The sequence shown here is derived from an EMBL/GenBank/DDBJ whole genome shotgun (WGS) entry which is preliminary data.</text>
</comment>
<dbReference type="Proteomes" id="UP000297966">
    <property type="component" value="Unassembled WGS sequence"/>
</dbReference>
<dbReference type="RefSeq" id="WP_135177843.1">
    <property type="nucleotide sequence ID" value="NZ_SPQT01000025.1"/>
</dbReference>
<proteinExistence type="predicted"/>
<reference evidence="1 2" key="1">
    <citation type="submission" date="2019-03" db="EMBL/GenBank/DDBJ databases">
        <title>Bradyrhizobium diversity isolated from nodules of Chamaecrista fasciculata.</title>
        <authorList>
            <person name="Klepa M.S."/>
            <person name="Urquiaga M.O."/>
            <person name="Hungria M."/>
            <person name="Delamuta J.R."/>
        </authorList>
    </citation>
    <scope>NUCLEOTIDE SEQUENCE [LARGE SCALE GENOMIC DNA]</scope>
    <source>
        <strain evidence="1 2">CNPSo 3448</strain>
    </source>
</reference>
<dbReference type="AlphaFoldDB" id="A0A4Y9LJR2"/>
<accession>A0A4Y9LJR2</accession>